<reference evidence="1 2" key="1">
    <citation type="journal article" date="2020" name="Nature">
        <title>Six reference-quality genomes reveal evolution of bat adaptations.</title>
        <authorList>
            <person name="Jebb D."/>
            <person name="Huang Z."/>
            <person name="Pippel M."/>
            <person name="Hughes G.M."/>
            <person name="Lavrichenko K."/>
            <person name="Devanna P."/>
            <person name="Winkler S."/>
            <person name="Jermiin L.S."/>
            <person name="Skirmuntt E.C."/>
            <person name="Katzourakis A."/>
            <person name="Burkitt-Gray L."/>
            <person name="Ray D.A."/>
            <person name="Sullivan K.A.M."/>
            <person name="Roscito J.G."/>
            <person name="Kirilenko B.M."/>
            <person name="Davalos L.M."/>
            <person name="Corthals A.P."/>
            <person name="Power M.L."/>
            <person name="Jones G."/>
            <person name="Ransome R.D."/>
            <person name="Dechmann D.K.N."/>
            <person name="Locatelli A.G."/>
            <person name="Puechmaille S.J."/>
            <person name="Fedrigo O."/>
            <person name="Jarvis E.D."/>
            <person name="Hiller M."/>
            <person name="Vernes S.C."/>
            <person name="Myers E.W."/>
            <person name="Teeling E.C."/>
        </authorList>
    </citation>
    <scope>NUCLEOTIDE SEQUENCE [LARGE SCALE GENOMIC DNA]</scope>
    <source>
        <strain evidence="1">MRouAeg1</strain>
        <tissue evidence="1">Muscle</tissue>
    </source>
</reference>
<sequence length="197" mass="21362">MSETHEEHGTGLQWLSRPRSEIWSWERLGGHSPRQADRPLSPCVCPPVPGGCSAYLKCYKNQDTPKQWRFQEQKKKPALVGCSSLHRAHRCSARPRHAQSLCSSGPRGCCPVLSPALPVAGPLFIGSLVLPTTLLLDGCFIHPWVPSTRLGLPALLVDRMDTCAVLANVISAVDTFLSGQASRQDGGIGKRCACLLS</sequence>
<dbReference type="AlphaFoldDB" id="A0A7J8FJ02"/>
<gene>
    <name evidence="1" type="ORF">HJG63_012096</name>
</gene>
<keyword evidence="2" id="KW-1185">Reference proteome</keyword>
<proteinExistence type="predicted"/>
<dbReference type="EMBL" id="JACASE010000007">
    <property type="protein sequence ID" value="KAF6447717.1"/>
    <property type="molecule type" value="Genomic_DNA"/>
</dbReference>
<evidence type="ECO:0000313" key="2">
    <source>
        <dbReference type="Proteomes" id="UP000593571"/>
    </source>
</evidence>
<protein>
    <submittedName>
        <fullName evidence="1">Uncharacterized protein</fullName>
    </submittedName>
</protein>
<accession>A0A7J8FJ02</accession>
<comment type="caution">
    <text evidence="1">The sequence shown here is derived from an EMBL/GenBank/DDBJ whole genome shotgun (WGS) entry which is preliminary data.</text>
</comment>
<evidence type="ECO:0000313" key="1">
    <source>
        <dbReference type="EMBL" id="KAF6447717.1"/>
    </source>
</evidence>
<name>A0A7J8FJ02_ROUAE</name>
<organism evidence="1 2">
    <name type="scientific">Rousettus aegyptiacus</name>
    <name type="common">Egyptian fruit bat</name>
    <name type="synonym">Pteropus aegyptiacus</name>
    <dbReference type="NCBI Taxonomy" id="9407"/>
    <lineage>
        <taxon>Eukaryota</taxon>
        <taxon>Metazoa</taxon>
        <taxon>Chordata</taxon>
        <taxon>Craniata</taxon>
        <taxon>Vertebrata</taxon>
        <taxon>Euteleostomi</taxon>
        <taxon>Mammalia</taxon>
        <taxon>Eutheria</taxon>
        <taxon>Laurasiatheria</taxon>
        <taxon>Chiroptera</taxon>
        <taxon>Yinpterochiroptera</taxon>
        <taxon>Pteropodoidea</taxon>
        <taxon>Pteropodidae</taxon>
        <taxon>Rousettinae</taxon>
        <taxon>Rousettus</taxon>
    </lineage>
</organism>
<dbReference type="Proteomes" id="UP000593571">
    <property type="component" value="Unassembled WGS sequence"/>
</dbReference>